<evidence type="ECO:0000313" key="2">
    <source>
        <dbReference type="EMBL" id="ALP53064.1"/>
    </source>
</evidence>
<dbReference type="STRING" id="1748243.Tel_07795"/>
<evidence type="ECO:0000256" key="1">
    <source>
        <dbReference type="SAM" id="SignalP"/>
    </source>
</evidence>
<name>A0A0S2TD43_9GAMM</name>
<dbReference type="KEGG" id="tee:Tel_07795"/>
<feature type="signal peptide" evidence="1">
    <location>
        <begin position="1"/>
        <end position="22"/>
    </location>
</feature>
<protein>
    <submittedName>
        <fullName evidence="2">Uncharacterized protein</fullName>
    </submittedName>
</protein>
<keyword evidence="1" id="KW-0732">Signal</keyword>
<evidence type="ECO:0000313" key="3">
    <source>
        <dbReference type="Proteomes" id="UP000055136"/>
    </source>
</evidence>
<feature type="chain" id="PRO_5006604942" evidence="1">
    <location>
        <begin position="23"/>
        <end position="124"/>
    </location>
</feature>
<sequence length="124" mass="14022">MKTIINKMILLCFMVVPLNVSAFEALATNKEEYLCYSQAMIGFDSVINSRLGVPAEHALDLAILGHSRVAAAEQTYSRALLKTILDAYLWQESPHSYAVKVFYRCAQEDRELRSAQNGWSNLDY</sequence>
<dbReference type="Proteomes" id="UP000055136">
    <property type="component" value="Chromosome"/>
</dbReference>
<accession>A0A0S2TD43</accession>
<dbReference type="EMBL" id="CP013099">
    <property type="protein sequence ID" value="ALP53064.1"/>
    <property type="molecule type" value="Genomic_DNA"/>
</dbReference>
<reference evidence="2" key="1">
    <citation type="submission" date="2015-10" db="EMBL/GenBank/DDBJ databases">
        <title>Description of Candidatus Tenderia electrophaga gen. nov, sp. nov., an Uncultivated Electroautotroph from a Biocathode Enrichment.</title>
        <authorList>
            <person name="Eddie B.J."/>
            <person name="Malanoski A.P."/>
            <person name="Wang Z."/>
            <person name="Hall R.J."/>
            <person name="Oh S.D."/>
            <person name="Heiner C."/>
            <person name="Lin B."/>
            <person name="Strycharz-Glaven S.M."/>
        </authorList>
    </citation>
    <scope>NUCLEOTIDE SEQUENCE [LARGE SCALE GENOMIC DNA]</scope>
    <source>
        <strain evidence="2">NRL1</strain>
    </source>
</reference>
<keyword evidence="3" id="KW-1185">Reference proteome</keyword>
<gene>
    <name evidence="2" type="ORF">Tel_07795</name>
</gene>
<organism evidence="2 3">
    <name type="scientific">Candidatus Tenderia electrophaga</name>
    <dbReference type="NCBI Taxonomy" id="1748243"/>
    <lineage>
        <taxon>Bacteria</taxon>
        <taxon>Pseudomonadati</taxon>
        <taxon>Pseudomonadota</taxon>
        <taxon>Gammaproteobacteria</taxon>
        <taxon>Candidatus Tenderiales</taxon>
        <taxon>Candidatus Tenderiaceae</taxon>
        <taxon>Candidatus Tenderia</taxon>
    </lineage>
</organism>
<dbReference type="AlphaFoldDB" id="A0A0S2TD43"/>
<proteinExistence type="predicted"/>